<protein>
    <submittedName>
        <fullName evidence="2">NurA domain-containing protein</fullName>
    </submittedName>
</protein>
<sequence>MTLDPVHVDGIAQLARRVTQQVDDSDHTDLAERAFAEFLDPLRDAEGNVILEPLDEPRRREVAVDDVALTESPFPTQHGLDAGTINPTTFKNGLVIDVSQAAMAAVPSDIELHRARTIVMTVHTNDDTVDVQDPDWRVDDEGYAQRRVLHAPRVDRYEQTVVHALALYRAESEHALTQAESVEDLLILDGPIYPTGLLKWVERDPELKRLVIERSEFTEVIENYLELVETFAEREIPLVGFVKNSASKALTRQLRRNLGAPWVDDDAFFRRVLERTDENGETRTDALTFTNWFRSHAGTDGVLVDGTLPLDHERALEPSAYEVTFFVVYDPREDLVYRAEAPYCVTRDEDRREQVTTQILADVARERGPPLAVGKADDLASIDREGKRTLRQRIETTFETSRQRSYNDKRWGVAWAASE</sequence>
<dbReference type="AlphaFoldDB" id="A0A1G8XFW2"/>
<reference evidence="2 3" key="1">
    <citation type="submission" date="2016-10" db="EMBL/GenBank/DDBJ databases">
        <authorList>
            <person name="de Groot N.N."/>
        </authorList>
    </citation>
    <scope>NUCLEOTIDE SEQUENCE [LARGE SCALE GENOMIC DNA]</scope>
    <source>
        <strain evidence="2 3">IBRC-M10015</strain>
    </source>
</reference>
<keyword evidence="3" id="KW-1185">Reference proteome</keyword>
<dbReference type="RefSeq" id="WP_092703277.1">
    <property type="nucleotide sequence ID" value="NZ_FNFC01000011.1"/>
</dbReference>
<gene>
    <name evidence="2" type="ORF">SAMN05216226_11149</name>
</gene>
<dbReference type="InterPro" id="IPR018977">
    <property type="entry name" value="NurA_domain"/>
</dbReference>
<dbReference type="OrthoDB" id="190207at2157"/>
<accession>A0A1G8XFW2</accession>
<dbReference type="Pfam" id="PF09376">
    <property type="entry name" value="NurA"/>
    <property type="match status" value="1"/>
</dbReference>
<name>A0A1G8XFW2_9EURY</name>
<evidence type="ECO:0000259" key="1">
    <source>
        <dbReference type="SMART" id="SM00933"/>
    </source>
</evidence>
<proteinExistence type="predicted"/>
<dbReference type="EMBL" id="FNFC01000011">
    <property type="protein sequence ID" value="SDJ89326.1"/>
    <property type="molecule type" value="Genomic_DNA"/>
</dbReference>
<organism evidence="2 3">
    <name type="scientific">Halovenus aranensis</name>
    <dbReference type="NCBI Taxonomy" id="890420"/>
    <lineage>
        <taxon>Archaea</taxon>
        <taxon>Methanobacteriati</taxon>
        <taxon>Methanobacteriota</taxon>
        <taxon>Stenosarchaea group</taxon>
        <taxon>Halobacteria</taxon>
        <taxon>Halobacteriales</taxon>
        <taxon>Haloarculaceae</taxon>
        <taxon>Halovenus</taxon>
    </lineage>
</organism>
<evidence type="ECO:0000313" key="2">
    <source>
        <dbReference type="EMBL" id="SDJ89326.1"/>
    </source>
</evidence>
<feature type="domain" description="NurA" evidence="1">
    <location>
        <begin position="75"/>
        <end position="382"/>
    </location>
</feature>
<dbReference type="SMART" id="SM00933">
    <property type="entry name" value="NurA"/>
    <property type="match status" value="1"/>
</dbReference>
<dbReference type="Proteomes" id="UP000198856">
    <property type="component" value="Unassembled WGS sequence"/>
</dbReference>
<evidence type="ECO:0000313" key="3">
    <source>
        <dbReference type="Proteomes" id="UP000198856"/>
    </source>
</evidence>
<dbReference type="STRING" id="890420.SAMN05216226_11149"/>